<keyword evidence="1" id="KW-1133">Transmembrane helix</keyword>
<dbReference type="AlphaFoldDB" id="F2TQZ6"/>
<gene>
    <name evidence="2" type="ORF">BDDG_08604</name>
</gene>
<dbReference type="EMBL" id="GG749500">
    <property type="protein sequence ID" value="EGE85659.2"/>
    <property type="molecule type" value="Genomic_DNA"/>
</dbReference>
<feature type="transmembrane region" description="Helical" evidence="1">
    <location>
        <begin position="6"/>
        <end position="26"/>
    </location>
</feature>
<keyword evidence="1" id="KW-0472">Membrane</keyword>
<accession>F2TQZ6</accession>
<sequence>MHQLLSIFPYIYLLCCAASLILLRILRRRGLDWSETILSVLLCLKRTTYLIQAYMYQIVQNLKRIRGSMNMSEFLSILVLYSFQ</sequence>
<keyword evidence="1" id="KW-0812">Transmembrane</keyword>
<evidence type="ECO:0000313" key="2">
    <source>
        <dbReference type="EMBL" id="EGE85659.2"/>
    </source>
</evidence>
<dbReference type="Proteomes" id="UP000007802">
    <property type="component" value="Unassembled WGS sequence"/>
</dbReference>
<evidence type="ECO:0000256" key="1">
    <source>
        <dbReference type="SAM" id="Phobius"/>
    </source>
</evidence>
<reference evidence="2" key="1">
    <citation type="submission" date="2010-03" db="EMBL/GenBank/DDBJ databases">
        <title>Annotation of Blastomyces dermatitidis strain ATCC 18188.</title>
        <authorList>
            <consortium name="The Broad Institute Genome Sequencing Platform"/>
            <consortium name="Broad Institute Genome Sequencing Center for Infectious Disease."/>
            <person name="Cuomo C."/>
            <person name="Klein B."/>
            <person name="Sullivan T."/>
            <person name="Heitman J."/>
            <person name="Young S."/>
            <person name="Zeng Q."/>
            <person name="Gargeya S."/>
            <person name="Alvarado L."/>
            <person name="Berlin A.M."/>
            <person name="Chapman S.B."/>
            <person name="Chen Z."/>
            <person name="Freedman E."/>
            <person name="Gellesch M."/>
            <person name="Goldberg J."/>
            <person name="Griggs A."/>
            <person name="Gujja S."/>
            <person name="Heilman E."/>
            <person name="Heiman D."/>
            <person name="Howarth C."/>
            <person name="Mehta T."/>
            <person name="Neiman D."/>
            <person name="Pearson M."/>
            <person name="Roberts A."/>
            <person name="Saif S."/>
            <person name="Shea T."/>
            <person name="Shenoy N."/>
            <person name="Sisk P."/>
            <person name="Stolte C."/>
            <person name="Sykes S."/>
            <person name="White J."/>
            <person name="Yandava C."/>
            <person name="Haas B."/>
            <person name="Nusbaum C."/>
            <person name="Birren B."/>
        </authorList>
    </citation>
    <scope>NUCLEOTIDE SEQUENCE [LARGE SCALE GENOMIC DNA]</scope>
    <source>
        <strain evidence="2">ATCC 18188</strain>
    </source>
</reference>
<organism evidence="2">
    <name type="scientific">Ajellomyces dermatitidis (strain ATCC 18188 / CBS 674.68)</name>
    <name type="common">Blastomyces dermatitidis</name>
    <dbReference type="NCBI Taxonomy" id="653446"/>
    <lineage>
        <taxon>Eukaryota</taxon>
        <taxon>Fungi</taxon>
        <taxon>Dikarya</taxon>
        <taxon>Ascomycota</taxon>
        <taxon>Pezizomycotina</taxon>
        <taxon>Eurotiomycetes</taxon>
        <taxon>Eurotiomycetidae</taxon>
        <taxon>Onygenales</taxon>
        <taxon>Ajellomycetaceae</taxon>
        <taxon>Blastomyces</taxon>
    </lineage>
</organism>
<protein>
    <submittedName>
        <fullName evidence="2">Uncharacterized protein</fullName>
    </submittedName>
</protein>
<name>F2TQZ6_AJEDA</name>
<dbReference type="HOGENOM" id="CLU_1077566_0_0_1"/>
<proteinExistence type="predicted"/>